<dbReference type="Gene3D" id="1.10.10.10">
    <property type="entry name" value="Winged helix-like DNA-binding domain superfamily/Winged helix DNA-binding domain"/>
    <property type="match status" value="1"/>
</dbReference>
<reference evidence="8 9" key="1">
    <citation type="submission" date="2021-03" db="EMBL/GenBank/DDBJ databases">
        <title>Genomic Encyclopedia of Type Strains, Phase IV (KMG-IV): sequencing the most valuable type-strain genomes for metagenomic binning, comparative biology and taxonomic classification.</title>
        <authorList>
            <person name="Goeker M."/>
        </authorList>
    </citation>
    <scope>NUCLEOTIDE SEQUENCE [LARGE SCALE GENOMIC DNA]</scope>
    <source>
        <strain evidence="8 9">DSM 26048</strain>
    </source>
</reference>
<keyword evidence="3" id="KW-0731">Sigma factor</keyword>
<comment type="caution">
    <text evidence="8">The sequence shown here is derived from an EMBL/GenBank/DDBJ whole genome shotgun (WGS) entry which is preliminary data.</text>
</comment>
<evidence type="ECO:0000256" key="1">
    <source>
        <dbReference type="ARBA" id="ARBA00010641"/>
    </source>
</evidence>
<dbReference type="InterPro" id="IPR013325">
    <property type="entry name" value="RNA_pol_sigma_r2"/>
</dbReference>
<evidence type="ECO:0000256" key="3">
    <source>
        <dbReference type="ARBA" id="ARBA00023082"/>
    </source>
</evidence>
<evidence type="ECO:0000313" key="8">
    <source>
        <dbReference type="EMBL" id="MBP1996337.1"/>
    </source>
</evidence>
<feature type="domain" description="RNA polymerase sigma factor 70 region 4 type 2" evidence="7">
    <location>
        <begin position="118"/>
        <end position="170"/>
    </location>
</feature>
<proteinExistence type="inferred from homology"/>
<dbReference type="InterPro" id="IPR036388">
    <property type="entry name" value="WH-like_DNA-bd_sf"/>
</dbReference>
<dbReference type="InterPro" id="IPR039425">
    <property type="entry name" value="RNA_pol_sigma-70-like"/>
</dbReference>
<keyword evidence="4" id="KW-0238">DNA-binding</keyword>
<dbReference type="InterPro" id="IPR013324">
    <property type="entry name" value="RNA_pol_sigma_r3/r4-like"/>
</dbReference>
<dbReference type="RefSeq" id="WP_209978668.1">
    <property type="nucleotide sequence ID" value="NZ_JAGGLB010000048.1"/>
</dbReference>
<protein>
    <submittedName>
        <fullName evidence="8">RNA polymerase sigma-70 factor (ECF subfamily)</fullName>
    </submittedName>
</protein>
<dbReference type="Proteomes" id="UP001519287">
    <property type="component" value="Unassembled WGS sequence"/>
</dbReference>
<gene>
    <name evidence="8" type="ORF">J2Z66_007983</name>
</gene>
<keyword evidence="5" id="KW-0804">Transcription</keyword>
<sequence length="189" mass="22401">MNDEELIQELSRGHTSALETLAFRYHAAIRTYLYRMLQSRLLADDLTQECFLRVMESVRQGRLPTTFKPWIYKIATNLCRDYWRKASNREEPVSNEDLSQMYAADNVSQIYEKQADREMVIHALNQLTPERRHLIILRFYQELKLDEISSVLDIPLSTVKTRLYDGIKQLNRFIGRDEIAQDEERRASE</sequence>
<evidence type="ECO:0000259" key="7">
    <source>
        <dbReference type="Pfam" id="PF08281"/>
    </source>
</evidence>
<dbReference type="SUPFAM" id="SSF88659">
    <property type="entry name" value="Sigma3 and sigma4 domains of RNA polymerase sigma factors"/>
    <property type="match status" value="1"/>
</dbReference>
<evidence type="ECO:0000313" key="9">
    <source>
        <dbReference type="Proteomes" id="UP001519287"/>
    </source>
</evidence>
<comment type="similarity">
    <text evidence="1">Belongs to the sigma-70 factor family. ECF subfamily.</text>
</comment>
<keyword evidence="2" id="KW-0805">Transcription regulation</keyword>
<dbReference type="NCBIfam" id="TIGR02937">
    <property type="entry name" value="sigma70-ECF"/>
    <property type="match status" value="1"/>
</dbReference>
<evidence type="ECO:0000259" key="6">
    <source>
        <dbReference type="Pfam" id="PF04542"/>
    </source>
</evidence>
<dbReference type="SUPFAM" id="SSF88946">
    <property type="entry name" value="Sigma2 domain of RNA polymerase sigma factors"/>
    <property type="match status" value="1"/>
</dbReference>
<dbReference type="InterPro" id="IPR007627">
    <property type="entry name" value="RNA_pol_sigma70_r2"/>
</dbReference>
<organism evidence="8 9">
    <name type="scientific">Paenibacillus eucommiae</name>
    <dbReference type="NCBI Taxonomy" id="1355755"/>
    <lineage>
        <taxon>Bacteria</taxon>
        <taxon>Bacillati</taxon>
        <taxon>Bacillota</taxon>
        <taxon>Bacilli</taxon>
        <taxon>Bacillales</taxon>
        <taxon>Paenibacillaceae</taxon>
        <taxon>Paenibacillus</taxon>
    </lineage>
</organism>
<dbReference type="EMBL" id="JAGGLB010000048">
    <property type="protein sequence ID" value="MBP1996337.1"/>
    <property type="molecule type" value="Genomic_DNA"/>
</dbReference>
<dbReference type="PANTHER" id="PTHR43133">
    <property type="entry name" value="RNA POLYMERASE ECF-TYPE SIGMA FACTO"/>
    <property type="match status" value="1"/>
</dbReference>
<accession>A0ABS4J920</accession>
<evidence type="ECO:0000256" key="5">
    <source>
        <dbReference type="ARBA" id="ARBA00023163"/>
    </source>
</evidence>
<dbReference type="InterPro" id="IPR013249">
    <property type="entry name" value="RNA_pol_sigma70_r4_t2"/>
</dbReference>
<dbReference type="PANTHER" id="PTHR43133:SF8">
    <property type="entry name" value="RNA POLYMERASE SIGMA FACTOR HI_1459-RELATED"/>
    <property type="match status" value="1"/>
</dbReference>
<dbReference type="InterPro" id="IPR014284">
    <property type="entry name" value="RNA_pol_sigma-70_dom"/>
</dbReference>
<name>A0ABS4J920_9BACL</name>
<feature type="domain" description="RNA polymerase sigma-70 region 2" evidence="6">
    <location>
        <begin position="24"/>
        <end position="87"/>
    </location>
</feature>
<keyword evidence="9" id="KW-1185">Reference proteome</keyword>
<dbReference type="Gene3D" id="1.10.1740.10">
    <property type="match status" value="1"/>
</dbReference>
<evidence type="ECO:0000256" key="2">
    <source>
        <dbReference type="ARBA" id="ARBA00023015"/>
    </source>
</evidence>
<dbReference type="Pfam" id="PF08281">
    <property type="entry name" value="Sigma70_r4_2"/>
    <property type="match status" value="1"/>
</dbReference>
<evidence type="ECO:0000256" key="4">
    <source>
        <dbReference type="ARBA" id="ARBA00023125"/>
    </source>
</evidence>
<dbReference type="CDD" id="cd06171">
    <property type="entry name" value="Sigma70_r4"/>
    <property type="match status" value="1"/>
</dbReference>
<dbReference type="Pfam" id="PF04542">
    <property type="entry name" value="Sigma70_r2"/>
    <property type="match status" value="1"/>
</dbReference>